<evidence type="ECO:0000256" key="1">
    <source>
        <dbReference type="ARBA" id="ARBA00022679"/>
    </source>
</evidence>
<dbReference type="InterPro" id="IPR037359">
    <property type="entry name" value="NST/OST"/>
</dbReference>
<evidence type="ECO:0000256" key="2">
    <source>
        <dbReference type="ARBA" id="ARBA00023180"/>
    </source>
</evidence>
<dbReference type="OrthoDB" id="9797480at2"/>
<organism evidence="4 5">
    <name type="scientific">Uabimicrobium amorphum</name>
    <dbReference type="NCBI Taxonomy" id="2596890"/>
    <lineage>
        <taxon>Bacteria</taxon>
        <taxon>Pseudomonadati</taxon>
        <taxon>Planctomycetota</taxon>
        <taxon>Candidatus Uabimicrobiia</taxon>
        <taxon>Candidatus Uabimicrobiales</taxon>
        <taxon>Candidatus Uabimicrobiaceae</taxon>
        <taxon>Candidatus Uabimicrobium</taxon>
    </lineage>
</organism>
<dbReference type="InterPro" id="IPR000863">
    <property type="entry name" value="Sulfotransferase_dom"/>
</dbReference>
<dbReference type="GO" id="GO:0008146">
    <property type="term" value="F:sulfotransferase activity"/>
    <property type="evidence" value="ECO:0007669"/>
    <property type="project" value="InterPro"/>
</dbReference>
<dbReference type="Pfam" id="PF00685">
    <property type="entry name" value="Sulfotransfer_1"/>
    <property type="match status" value="1"/>
</dbReference>
<protein>
    <recommendedName>
        <fullName evidence="3">Sulfotransferase domain-containing protein</fullName>
    </recommendedName>
</protein>
<name>A0A5S9F643_UABAM</name>
<dbReference type="PANTHER" id="PTHR10605">
    <property type="entry name" value="HEPARAN SULFATE SULFOTRANSFERASE"/>
    <property type="match status" value="1"/>
</dbReference>
<sequence length="302" mass="36036">MRKIVFYPETTLQDLDAGTVVMYPIDKRNLYYVVPSFLIIGAQKCGTRELHTWLSMHPNLRASDKELHFFNEVIDIEQEWIRYVLQPCFMHSRGKKHFDKHRFYTFEKSPAYFNDLNYQTPTAEIVKQMMPSAKLVLLLRNPADRAYSAYQMGKKSTRFREASKSSQQDFTTLIKRKMKVVENKPQEQLVRLGYYSLYLQRWLDVFPRENLFVIFLEHFQEEPLVVMKDLLEFLELPPLDYAPLIEKNFRGLWVVKGQYSKGNRKPYKPMSKKARTILDEHYAPWNEKLKELLPECDIPWMS</sequence>
<dbReference type="Gene3D" id="3.40.50.300">
    <property type="entry name" value="P-loop containing nucleotide triphosphate hydrolases"/>
    <property type="match status" value="1"/>
</dbReference>
<dbReference type="AlphaFoldDB" id="A0A5S9F643"/>
<evidence type="ECO:0000259" key="3">
    <source>
        <dbReference type="Pfam" id="PF00685"/>
    </source>
</evidence>
<gene>
    <name evidence="4" type="ORF">UABAM_04318</name>
</gene>
<evidence type="ECO:0000313" key="4">
    <source>
        <dbReference type="EMBL" id="BBM85932.1"/>
    </source>
</evidence>
<dbReference type="RefSeq" id="WP_151970016.1">
    <property type="nucleotide sequence ID" value="NZ_AP019860.1"/>
</dbReference>
<dbReference type="InterPro" id="IPR027417">
    <property type="entry name" value="P-loop_NTPase"/>
</dbReference>
<proteinExistence type="predicted"/>
<reference evidence="4 5" key="1">
    <citation type="submission" date="2019-08" db="EMBL/GenBank/DDBJ databases">
        <title>Complete genome sequence of Candidatus Uab amorphum.</title>
        <authorList>
            <person name="Shiratori T."/>
            <person name="Suzuki S."/>
            <person name="Kakizawa Y."/>
            <person name="Ishida K."/>
        </authorList>
    </citation>
    <scope>NUCLEOTIDE SEQUENCE [LARGE SCALE GENOMIC DNA]</scope>
    <source>
        <strain evidence="4 5">SRT547</strain>
    </source>
</reference>
<keyword evidence="2" id="KW-0325">Glycoprotein</keyword>
<evidence type="ECO:0000313" key="5">
    <source>
        <dbReference type="Proteomes" id="UP000326354"/>
    </source>
</evidence>
<keyword evidence="5" id="KW-1185">Reference proteome</keyword>
<dbReference type="PANTHER" id="PTHR10605:SF56">
    <property type="entry name" value="BIFUNCTIONAL HEPARAN SULFATE N-DEACETYLASE_N-SULFOTRANSFERASE"/>
    <property type="match status" value="1"/>
</dbReference>
<feature type="domain" description="Sulfotransferase" evidence="3">
    <location>
        <begin position="37"/>
        <end position="238"/>
    </location>
</feature>
<dbReference type="KEGG" id="uam:UABAM_04318"/>
<dbReference type="Proteomes" id="UP000326354">
    <property type="component" value="Chromosome"/>
</dbReference>
<keyword evidence="1" id="KW-0808">Transferase</keyword>
<dbReference type="SUPFAM" id="SSF52540">
    <property type="entry name" value="P-loop containing nucleoside triphosphate hydrolases"/>
    <property type="match status" value="1"/>
</dbReference>
<accession>A0A5S9F643</accession>
<dbReference type="EMBL" id="AP019860">
    <property type="protein sequence ID" value="BBM85932.1"/>
    <property type="molecule type" value="Genomic_DNA"/>
</dbReference>